<evidence type="ECO:0000313" key="2">
    <source>
        <dbReference type="EMBL" id="TBU27994.1"/>
    </source>
</evidence>
<evidence type="ECO:0000256" key="1">
    <source>
        <dbReference type="SAM" id="MobiDB-lite"/>
    </source>
</evidence>
<reference evidence="2" key="1">
    <citation type="submission" date="2019-01" db="EMBL/GenBank/DDBJ databases">
        <title>Draft genome sequences of three monokaryotic isolates of the white-rot basidiomycete fungus Dichomitus squalens.</title>
        <authorList>
            <consortium name="DOE Joint Genome Institute"/>
            <person name="Lopez S.C."/>
            <person name="Andreopoulos B."/>
            <person name="Pangilinan J."/>
            <person name="Lipzen A."/>
            <person name="Riley R."/>
            <person name="Ahrendt S."/>
            <person name="Ng V."/>
            <person name="Barry K."/>
            <person name="Daum C."/>
            <person name="Grigoriev I.V."/>
            <person name="Hilden K.S."/>
            <person name="Makela M.R."/>
            <person name="de Vries R.P."/>
        </authorList>
    </citation>
    <scope>NUCLEOTIDE SEQUENCE [LARGE SCALE GENOMIC DNA]</scope>
    <source>
        <strain evidence="2">OM18370.1</strain>
    </source>
</reference>
<dbReference type="OrthoDB" id="3031013at2759"/>
<dbReference type="Gene3D" id="2.170.15.10">
    <property type="entry name" value="Proaerolysin, chain A, domain 3"/>
    <property type="match status" value="1"/>
</dbReference>
<proteinExistence type="predicted"/>
<feature type="compositionally biased region" description="Low complexity" evidence="1">
    <location>
        <begin position="46"/>
        <end position="70"/>
    </location>
</feature>
<dbReference type="EMBL" id="ML143426">
    <property type="protein sequence ID" value="TBU27994.1"/>
    <property type="molecule type" value="Genomic_DNA"/>
</dbReference>
<dbReference type="Proteomes" id="UP000292957">
    <property type="component" value="Unassembled WGS sequence"/>
</dbReference>
<protein>
    <submittedName>
        <fullName evidence="2">Cytolysin</fullName>
    </submittedName>
</protein>
<gene>
    <name evidence="2" type="ORF">BD311DRAFT_759354</name>
</gene>
<dbReference type="CDD" id="cd20228">
    <property type="entry name" value="PFM_TDP-like"/>
    <property type="match status" value="1"/>
</dbReference>
<name>A0A4Q9MK90_9APHY</name>
<sequence length="363" mass="39264">MTVSYICSSSSFPDAFNPWQAPASLHGKPGHKGSRKSQGHVADMASCTTLLGPPPSSSSTSSTVERTTVTNMSSPKTTWEDLSRLGWPINEVYKKANANRGGTMKGIGDLSLNSGIAAEYQWWSYNTTIGQPYILGRRPNSISREETAWSYDNTQNNRPFEQQWTESWTNSSSATLTVANSASITLSNHVTIFNVASSGFDISISTESSSSETKETSYSLSSTWTMDVGPGEKLSLIRVITTISETAEYGQDFGLESGSRVGTKGDRYNGHYYWGMSLNNLLNNPRGRLNLQGSSKNVTYSFKLVREGPKGRTSTPLPVDLYEASASQVAQAPVGVLANWTKTATEDVGSAPTEDMVPGIGEL</sequence>
<feature type="region of interest" description="Disordered" evidence="1">
    <location>
        <begin position="46"/>
        <end position="77"/>
    </location>
</feature>
<accession>A0A4Q9MK90</accession>
<organism evidence="2">
    <name type="scientific">Dichomitus squalens</name>
    <dbReference type="NCBI Taxonomy" id="114155"/>
    <lineage>
        <taxon>Eukaryota</taxon>
        <taxon>Fungi</taxon>
        <taxon>Dikarya</taxon>
        <taxon>Basidiomycota</taxon>
        <taxon>Agaricomycotina</taxon>
        <taxon>Agaricomycetes</taxon>
        <taxon>Polyporales</taxon>
        <taxon>Polyporaceae</taxon>
        <taxon>Dichomitus</taxon>
    </lineage>
</organism>
<dbReference type="AlphaFoldDB" id="A0A4Q9MK90"/>